<dbReference type="RefSeq" id="WP_008854696.1">
    <property type="nucleotide sequence ID" value="NZ_JOPB01000008.1"/>
</dbReference>
<comment type="caution">
    <text evidence="2">The sequence shown here is derived from an EMBL/GenBank/DDBJ whole genome shotgun (WGS) entry which is preliminary data.</text>
</comment>
<feature type="compositionally biased region" description="Polar residues" evidence="1">
    <location>
        <begin position="42"/>
        <end position="53"/>
    </location>
</feature>
<dbReference type="AlphaFoldDB" id="A0A251ZTL1"/>
<organism evidence="2 3">
    <name type="scientific">Commensalibacter intestini</name>
    <dbReference type="NCBI Taxonomy" id="479936"/>
    <lineage>
        <taxon>Bacteria</taxon>
        <taxon>Pseudomonadati</taxon>
        <taxon>Pseudomonadota</taxon>
        <taxon>Alphaproteobacteria</taxon>
        <taxon>Acetobacterales</taxon>
        <taxon>Acetobacteraceae</taxon>
    </lineage>
</organism>
<keyword evidence="3" id="KW-1185">Reference proteome</keyword>
<feature type="region of interest" description="Disordered" evidence="1">
    <location>
        <begin position="1"/>
        <end position="53"/>
    </location>
</feature>
<evidence type="ECO:0000256" key="1">
    <source>
        <dbReference type="SAM" id="MobiDB-lite"/>
    </source>
</evidence>
<reference evidence="3" key="1">
    <citation type="submission" date="2014-06" db="EMBL/GenBank/DDBJ databases">
        <authorList>
            <person name="Winans N.J."/>
            <person name="Newell P.D."/>
            <person name="Douglas A.E."/>
        </authorList>
    </citation>
    <scope>NUCLEOTIDE SEQUENCE [LARGE SCALE GENOMIC DNA]</scope>
    <source>
        <strain evidence="3">DmL_052</strain>
    </source>
</reference>
<protein>
    <submittedName>
        <fullName evidence="2">Uncharacterized protein</fullName>
    </submittedName>
</protein>
<gene>
    <name evidence="2" type="ORF">HK18_10655</name>
</gene>
<feature type="compositionally biased region" description="Low complexity" evidence="1">
    <location>
        <begin position="30"/>
        <end position="41"/>
    </location>
</feature>
<dbReference type="EMBL" id="JOPB01000008">
    <property type="protein sequence ID" value="OUI78003.1"/>
    <property type="molecule type" value="Genomic_DNA"/>
</dbReference>
<evidence type="ECO:0000313" key="3">
    <source>
        <dbReference type="Proteomes" id="UP000194946"/>
    </source>
</evidence>
<dbReference type="Proteomes" id="UP000194946">
    <property type="component" value="Unassembled WGS sequence"/>
</dbReference>
<name>A0A251ZTL1_9PROT</name>
<proteinExistence type="predicted"/>
<sequence>MINNKNGSLNLNGAQITNNNSDGKASDSSITINTGNLNITTPQNTSKYDGDTYSVNASGSLPLVSAGFGSNPNPEIPYTQGTLGGN</sequence>
<accession>A0A251ZTL1</accession>
<evidence type="ECO:0000313" key="2">
    <source>
        <dbReference type="EMBL" id="OUI78003.1"/>
    </source>
</evidence>
<feature type="region of interest" description="Disordered" evidence="1">
    <location>
        <begin position="65"/>
        <end position="86"/>
    </location>
</feature>
<feature type="compositionally biased region" description="Polar residues" evidence="1">
    <location>
        <begin position="1"/>
        <end position="29"/>
    </location>
</feature>